<evidence type="ECO:0000313" key="3">
    <source>
        <dbReference type="Proteomes" id="UP001434737"/>
    </source>
</evidence>
<dbReference type="InterPro" id="IPR029063">
    <property type="entry name" value="SAM-dependent_MTases_sf"/>
</dbReference>
<dbReference type="EMBL" id="CP145316">
    <property type="protein sequence ID" value="XAM18049.1"/>
    <property type="molecule type" value="Genomic_DNA"/>
</dbReference>
<dbReference type="Proteomes" id="UP001434737">
    <property type="component" value="Chromosome"/>
</dbReference>
<dbReference type="InterPro" id="IPR041698">
    <property type="entry name" value="Methyltransf_25"/>
</dbReference>
<keyword evidence="2" id="KW-0808">Transferase</keyword>
<keyword evidence="2" id="KW-0489">Methyltransferase</keyword>
<feature type="domain" description="Methyltransferase" evidence="1">
    <location>
        <begin position="49"/>
        <end position="148"/>
    </location>
</feature>
<dbReference type="GO" id="GO:0032259">
    <property type="term" value="P:methylation"/>
    <property type="evidence" value="ECO:0007669"/>
    <property type="project" value="UniProtKB-KW"/>
</dbReference>
<dbReference type="SUPFAM" id="SSF53335">
    <property type="entry name" value="S-adenosyl-L-methionine-dependent methyltransferases"/>
    <property type="match status" value="1"/>
</dbReference>
<reference evidence="2 3" key="1">
    <citation type="submission" date="2024-02" db="EMBL/GenBank/DDBJ databases">
        <title>Genome and pathogenicity analysis of Helicobacter mastomyrinus isolated from mice.</title>
        <authorList>
            <person name="Zhu L."/>
        </authorList>
    </citation>
    <scope>NUCLEOTIDE SEQUENCE [LARGE SCALE GENOMIC DNA]</scope>
    <source>
        <strain evidence="2 3">Hm-17</strain>
    </source>
</reference>
<sequence>MNELSIQQNQTLWEEMFKNKEWGKYPSEPLIRFIAKHFYKVPNRKDIKILELGIGGGANIWYMAREGFSVSGIEWAQNGINQCIRRFESEGLMPYLDSMQCGDYLYALDNFKPQSFDAWIDSASLCCNDFEKTQKIIHKTIEKLKIGGKFFSLTPSVGTFGLDEDKDLGYHLCKPTQGCCANTGIVRFSTKEDIETLYNGANYHITHSYEVQTLDEGTLLNGLFIIEGLKRGE</sequence>
<proteinExistence type="predicted"/>
<dbReference type="GO" id="GO:0008168">
    <property type="term" value="F:methyltransferase activity"/>
    <property type="evidence" value="ECO:0007669"/>
    <property type="project" value="UniProtKB-KW"/>
</dbReference>
<gene>
    <name evidence="2" type="ORF">V3I05_10250</name>
</gene>
<evidence type="ECO:0000313" key="2">
    <source>
        <dbReference type="EMBL" id="XAM18049.1"/>
    </source>
</evidence>
<dbReference type="EC" id="2.1.-.-" evidence="2"/>
<dbReference type="Pfam" id="PF13649">
    <property type="entry name" value="Methyltransf_25"/>
    <property type="match status" value="1"/>
</dbReference>
<evidence type="ECO:0000259" key="1">
    <source>
        <dbReference type="Pfam" id="PF13649"/>
    </source>
</evidence>
<dbReference type="RefSeq" id="WP_343353558.1">
    <property type="nucleotide sequence ID" value="NZ_CP145316.1"/>
</dbReference>
<dbReference type="Gene3D" id="3.40.50.150">
    <property type="entry name" value="Vaccinia Virus protein VP39"/>
    <property type="match status" value="1"/>
</dbReference>
<name>A0ABZ3F7L1_9HELI</name>
<protein>
    <submittedName>
        <fullName evidence="2">Class I SAM-dependent methyltransferase</fullName>
        <ecNumber evidence="2">2.1.-.-</ecNumber>
    </submittedName>
</protein>
<accession>A0ABZ3F7L1</accession>
<organism evidence="2 3">
    <name type="scientific">Helicobacter mastomyrinus</name>
    <dbReference type="NCBI Taxonomy" id="287948"/>
    <lineage>
        <taxon>Bacteria</taxon>
        <taxon>Pseudomonadati</taxon>
        <taxon>Campylobacterota</taxon>
        <taxon>Epsilonproteobacteria</taxon>
        <taxon>Campylobacterales</taxon>
        <taxon>Helicobacteraceae</taxon>
        <taxon>Helicobacter</taxon>
    </lineage>
</organism>
<keyword evidence="3" id="KW-1185">Reference proteome</keyword>